<proteinExistence type="predicted"/>
<reference evidence="1 2" key="1">
    <citation type="submission" date="2024-07" db="EMBL/GenBank/DDBJ databases">
        <authorList>
            <person name="Akdeniz Z."/>
        </authorList>
    </citation>
    <scope>NUCLEOTIDE SEQUENCE [LARGE SCALE GENOMIC DNA]</scope>
</reference>
<name>A0ABP1K3U3_9EUKA</name>
<keyword evidence="2" id="KW-1185">Reference proteome</keyword>
<protein>
    <submittedName>
        <fullName evidence="1">Hypothetical_protein</fullName>
    </submittedName>
</protein>
<evidence type="ECO:0000313" key="2">
    <source>
        <dbReference type="Proteomes" id="UP001642409"/>
    </source>
</evidence>
<dbReference type="Proteomes" id="UP001642409">
    <property type="component" value="Unassembled WGS sequence"/>
</dbReference>
<dbReference type="EMBL" id="CAXDID020000190">
    <property type="protein sequence ID" value="CAL6051891.1"/>
    <property type="molecule type" value="Genomic_DNA"/>
</dbReference>
<accession>A0ABP1K3U3</accession>
<gene>
    <name evidence="1" type="ORF">HINF_LOCUS44585</name>
</gene>
<organism evidence="1 2">
    <name type="scientific">Hexamita inflata</name>
    <dbReference type="NCBI Taxonomy" id="28002"/>
    <lineage>
        <taxon>Eukaryota</taxon>
        <taxon>Metamonada</taxon>
        <taxon>Diplomonadida</taxon>
        <taxon>Hexamitidae</taxon>
        <taxon>Hexamitinae</taxon>
        <taxon>Hexamita</taxon>
    </lineage>
</organism>
<sequence length="241" mass="27325">MGCSSSITTPNSIQLSDSSNSDQNIIKLIQQMQSALNSGDIQKQRSILFILNKNALNSAHHSTNPSQIVNKLLEVLQTNLNVNISVQLAHISQLFLHQIYFQSQNGAIISQNEINNWKQSVQTVKNGLQRNNLDYLQAEFELECIEAVINILNAKSDHPIMEYANKIINYAKTKEINELAQLGKNIITNLKNNTQDKTNPWILTIITNCYTQYLIQNKPEEIDAIINLISEHKAEWHVIYG</sequence>
<evidence type="ECO:0000313" key="1">
    <source>
        <dbReference type="EMBL" id="CAL6051891.1"/>
    </source>
</evidence>
<comment type="caution">
    <text evidence="1">The sequence shown here is derived from an EMBL/GenBank/DDBJ whole genome shotgun (WGS) entry which is preliminary data.</text>
</comment>